<comment type="caution">
    <text evidence="5">The sequence shown here is derived from an EMBL/GenBank/DDBJ whole genome shotgun (WGS) entry which is preliminary data.</text>
</comment>
<proteinExistence type="predicted"/>
<evidence type="ECO:0000256" key="1">
    <source>
        <dbReference type="ARBA" id="ARBA00023015"/>
    </source>
</evidence>
<sequence>MSTWHMDDGLAVRYADGELNPTLAASVEAHLLACDQCRSLLAPRVPRSRLDRVWAEVADAVDTPAPGPFERLLRAIGVHDHTARLLGATHSLRLPWIAASTVALLFAALASGETTRWGLLSYLTLAPILPVAGVAVAFGRDGDPAHEIGLAAPYSMFRLMLMRAAAVLTSSSALALVMGLGLLGDDWTVAAWLLPSLALTSLTLVLSSRFDPRHCGAAVAATWLLVVVATNLREPSLAMFGGAGQAGYLAITFVSGVLLIARRREFS</sequence>
<dbReference type="EMBL" id="JBHTEE010000001">
    <property type="protein sequence ID" value="MFC7602149.1"/>
    <property type="molecule type" value="Genomic_DNA"/>
</dbReference>
<feature type="transmembrane region" description="Helical" evidence="3">
    <location>
        <begin position="117"/>
        <end position="139"/>
    </location>
</feature>
<evidence type="ECO:0000256" key="3">
    <source>
        <dbReference type="SAM" id="Phobius"/>
    </source>
</evidence>
<name>A0ABW2T1F0_9ACTN</name>
<organism evidence="5 6">
    <name type="scientific">Streptosporangium amethystogenes subsp. fukuiense</name>
    <dbReference type="NCBI Taxonomy" id="698418"/>
    <lineage>
        <taxon>Bacteria</taxon>
        <taxon>Bacillati</taxon>
        <taxon>Actinomycetota</taxon>
        <taxon>Actinomycetes</taxon>
        <taxon>Streptosporangiales</taxon>
        <taxon>Streptosporangiaceae</taxon>
        <taxon>Streptosporangium</taxon>
    </lineage>
</organism>
<keyword evidence="6" id="KW-1185">Reference proteome</keyword>
<feature type="domain" description="Putative zinc-finger" evidence="4">
    <location>
        <begin position="14"/>
        <end position="38"/>
    </location>
</feature>
<keyword evidence="1" id="KW-0805">Transcription regulation</keyword>
<evidence type="ECO:0000256" key="2">
    <source>
        <dbReference type="ARBA" id="ARBA00023163"/>
    </source>
</evidence>
<keyword evidence="2" id="KW-0804">Transcription</keyword>
<feature type="transmembrane region" description="Helical" evidence="3">
    <location>
        <begin position="238"/>
        <end position="261"/>
    </location>
</feature>
<protein>
    <submittedName>
        <fullName evidence="5">Zf-HC2 domain-containing protein</fullName>
    </submittedName>
</protein>
<feature type="transmembrane region" description="Helical" evidence="3">
    <location>
        <begin position="94"/>
        <end position="111"/>
    </location>
</feature>
<accession>A0ABW2T1F0</accession>
<dbReference type="InterPro" id="IPR041916">
    <property type="entry name" value="Anti_sigma_zinc_sf"/>
</dbReference>
<keyword evidence="3" id="KW-0812">Transmembrane</keyword>
<dbReference type="RefSeq" id="WP_343964584.1">
    <property type="nucleotide sequence ID" value="NZ_BAAAGK010000023.1"/>
</dbReference>
<evidence type="ECO:0000259" key="4">
    <source>
        <dbReference type="Pfam" id="PF13490"/>
    </source>
</evidence>
<keyword evidence="3" id="KW-1133">Transmembrane helix</keyword>
<gene>
    <name evidence="5" type="ORF">ACFQVD_18780</name>
</gene>
<reference evidence="6" key="1">
    <citation type="journal article" date="2019" name="Int. J. Syst. Evol. Microbiol.">
        <title>The Global Catalogue of Microorganisms (GCM) 10K type strain sequencing project: providing services to taxonomists for standard genome sequencing and annotation.</title>
        <authorList>
            <consortium name="The Broad Institute Genomics Platform"/>
            <consortium name="The Broad Institute Genome Sequencing Center for Infectious Disease"/>
            <person name="Wu L."/>
            <person name="Ma J."/>
        </authorList>
    </citation>
    <scope>NUCLEOTIDE SEQUENCE [LARGE SCALE GENOMIC DNA]</scope>
    <source>
        <strain evidence="6">JCM 10083</strain>
    </source>
</reference>
<dbReference type="InterPro" id="IPR027383">
    <property type="entry name" value="Znf_put"/>
</dbReference>
<evidence type="ECO:0000313" key="6">
    <source>
        <dbReference type="Proteomes" id="UP001596514"/>
    </source>
</evidence>
<evidence type="ECO:0000313" key="5">
    <source>
        <dbReference type="EMBL" id="MFC7602149.1"/>
    </source>
</evidence>
<feature type="transmembrane region" description="Helical" evidence="3">
    <location>
        <begin position="189"/>
        <end position="207"/>
    </location>
</feature>
<dbReference type="Pfam" id="PF13490">
    <property type="entry name" value="zf-HC2"/>
    <property type="match status" value="1"/>
</dbReference>
<keyword evidence="3" id="KW-0472">Membrane</keyword>
<dbReference type="Gene3D" id="1.10.10.1320">
    <property type="entry name" value="Anti-sigma factor, zinc-finger domain"/>
    <property type="match status" value="1"/>
</dbReference>
<dbReference type="Proteomes" id="UP001596514">
    <property type="component" value="Unassembled WGS sequence"/>
</dbReference>
<feature type="transmembrane region" description="Helical" evidence="3">
    <location>
        <begin position="160"/>
        <end position="183"/>
    </location>
</feature>